<proteinExistence type="predicted"/>
<dbReference type="Proteomes" id="UP000306147">
    <property type="component" value="Unassembled WGS sequence"/>
</dbReference>
<evidence type="ECO:0000313" key="2">
    <source>
        <dbReference type="EMBL" id="TGX53414.1"/>
    </source>
</evidence>
<comment type="caution">
    <text evidence="2">The sequence shown here is derived from an EMBL/GenBank/DDBJ whole genome shotgun (WGS) entry which is preliminary data.</text>
</comment>
<protein>
    <submittedName>
        <fullName evidence="2">Uncharacterized protein</fullName>
    </submittedName>
</protein>
<reference evidence="2 3" key="1">
    <citation type="submission" date="2019-04" db="EMBL/GenBank/DDBJ databases">
        <title>Sphingomonas psychrotolerans sp. nov., isolated from soil in the Tianshan Mountains, Xinjiang, China.</title>
        <authorList>
            <person name="Luo Y."/>
            <person name="Sheng H."/>
        </authorList>
    </citation>
    <scope>NUCLEOTIDE SEQUENCE [LARGE SCALE GENOMIC DNA]</scope>
    <source>
        <strain evidence="2 3">ZFGT-11</strain>
    </source>
</reference>
<evidence type="ECO:0000256" key="1">
    <source>
        <dbReference type="SAM" id="MobiDB-lite"/>
    </source>
</evidence>
<organism evidence="2 3">
    <name type="scientific">Sphingomonas gei</name>
    <dbReference type="NCBI Taxonomy" id="1395960"/>
    <lineage>
        <taxon>Bacteria</taxon>
        <taxon>Pseudomonadati</taxon>
        <taxon>Pseudomonadota</taxon>
        <taxon>Alphaproteobacteria</taxon>
        <taxon>Sphingomonadales</taxon>
        <taxon>Sphingomonadaceae</taxon>
        <taxon>Sphingomonas</taxon>
    </lineage>
</organism>
<gene>
    <name evidence="2" type="ORF">E5A73_11255</name>
</gene>
<accession>A0A4S1XAS0</accession>
<feature type="region of interest" description="Disordered" evidence="1">
    <location>
        <begin position="38"/>
        <end position="60"/>
    </location>
</feature>
<sequence length="60" mass="6562">MREKTVKDIAEIEDAQAALRESIEATKELAERAEELLQKHKARVGQESGAPSDPTAVSTK</sequence>
<dbReference type="RefSeq" id="WP_135963921.1">
    <property type="nucleotide sequence ID" value="NZ_SRXT01000004.1"/>
</dbReference>
<evidence type="ECO:0000313" key="3">
    <source>
        <dbReference type="Proteomes" id="UP000306147"/>
    </source>
</evidence>
<dbReference type="EMBL" id="SRXT01000004">
    <property type="protein sequence ID" value="TGX53414.1"/>
    <property type="molecule type" value="Genomic_DNA"/>
</dbReference>
<name>A0A4S1XAS0_9SPHN</name>
<dbReference type="OrthoDB" id="7584726at2"/>
<keyword evidence="3" id="KW-1185">Reference proteome</keyword>
<dbReference type="AlphaFoldDB" id="A0A4S1XAS0"/>